<comment type="caution">
    <text evidence="1">The sequence shown here is derived from an EMBL/GenBank/DDBJ whole genome shotgun (WGS) entry which is preliminary data.</text>
</comment>
<protein>
    <submittedName>
        <fullName evidence="1">Uncharacterized protein</fullName>
    </submittedName>
</protein>
<dbReference type="RefSeq" id="WP_104808603.1">
    <property type="nucleotide sequence ID" value="NZ_MQUA01000013.1"/>
</dbReference>
<accession>A0A2S7KUM7</accession>
<dbReference type="EMBL" id="MQUA01000013">
    <property type="protein sequence ID" value="PQB06352.1"/>
    <property type="molecule type" value="Genomic_DNA"/>
</dbReference>
<gene>
    <name evidence="1" type="ORF">BST83_03540</name>
</gene>
<organism evidence="1 2">
    <name type="scientific">Polaribacter filamentus</name>
    <dbReference type="NCBI Taxonomy" id="53483"/>
    <lineage>
        <taxon>Bacteria</taxon>
        <taxon>Pseudomonadati</taxon>
        <taxon>Bacteroidota</taxon>
        <taxon>Flavobacteriia</taxon>
        <taxon>Flavobacteriales</taxon>
        <taxon>Flavobacteriaceae</taxon>
    </lineage>
</organism>
<evidence type="ECO:0000313" key="2">
    <source>
        <dbReference type="Proteomes" id="UP000239522"/>
    </source>
</evidence>
<dbReference type="AlphaFoldDB" id="A0A2S7KUM7"/>
<proteinExistence type="predicted"/>
<keyword evidence="2" id="KW-1185">Reference proteome</keyword>
<dbReference type="Proteomes" id="UP000239522">
    <property type="component" value="Unassembled WGS sequence"/>
</dbReference>
<sequence>MKNIIFITFITLYTLTIFAQKKEINKDSTFIELKFYKEFFKNEKLTAIDPERIKVSDGDTLILVTNFKKI</sequence>
<evidence type="ECO:0000313" key="1">
    <source>
        <dbReference type="EMBL" id="PQB06352.1"/>
    </source>
</evidence>
<name>A0A2S7KUM7_9FLAO</name>
<reference evidence="1 2" key="1">
    <citation type="submission" date="2016-11" db="EMBL/GenBank/DDBJ databases">
        <title>Trade-off between light-utilization and light-protection in marine flavobacteria.</title>
        <authorList>
            <person name="Kumagai Y."/>
        </authorList>
    </citation>
    <scope>NUCLEOTIDE SEQUENCE [LARGE SCALE GENOMIC DNA]</scope>
    <source>
        <strain evidence="1 2">ATCC 700397</strain>
    </source>
</reference>